<sequence>MADNNNTPRHTAQQLSAADLHSHAGGSGELQPQLPREAPPAVAANSPMQQSNFSSRPSQTQPQPQPHTQSSSSSSSLPQPPFLQTPQLSVPNPTTNTNHTSDKMDGSAVPVQDTKSAAEATVPGAGAGAGAGGNTLAAASSSTAANAGTPQVRAGGAPVRVFMNEKIAPYLLEGMKVVVRDQPPDPLRVLGEFLIQKSKEVEGNGPAGNKSTE</sequence>
<dbReference type="EMBL" id="RCNU01000006">
    <property type="protein sequence ID" value="RWQ94995.1"/>
    <property type="molecule type" value="Genomic_DNA"/>
</dbReference>
<comment type="similarity">
    <text evidence="2">Belongs to the dpy-30 family.</text>
</comment>
<evidence type="ECO:0000313" key="5">
    <source>
        <dbReference type="EMBL" id="RWQ94995.1"/>
    </source>
</evidence>
<dbReference type="Proteomes" id="UP000283841">
    <property type="component" value="Unassembled WGS sequence"/>
</dbReference>
<dbReference type="AlphaFoldDB" id="A0A443HT63"/>
<dbReference type="GO" id="GO:0005634">
    <property type="term" value="C:nucleus"/>
    <property type="evidence" value="ECO:0007669"/>
    <property type="project" value="UniProtKB-SubCell"/>
</dbReference>
<dbReference type="STRING" id="264951.A0A443HT63"/>
<dbReference type="CDD" id="cd22965">
    <property type="entry name" value="DD_DPY30_SDC1"/>
    <property type="match status" value="1"/>
</dbReference>
<evidence type="ECO:0008006" key="7">
    <source>
        <dbReference type="Google" id="ProtNLM"/>
    </source>
</evidence>
<comment type="subcellular location">
    <subcellularLocation>
        <location evidence="1">Nucleus</location>
    </subcellularLocation>
</comment>
<gene>
    <name evidence="5" type="ORF">C8Q69DRAFT_444945</name>
</gene>
<dbReference type="RefSeq" id="XP_028484640.1">
    <property type="nucleotide sequence ID" value="XM_028629032.1"/>
</dbReference>
<feature type="region of interest" description="Disordered" evidence="4">
    <location>
        <begin position="1"/>
        <end position="152"/>
    </location>
</feature>
<protein>
    <recommendedName>
        <fullName evidence="7">COMPASS complex subunit Sdc1</fullName>
    </recommendedName>
</protein>
<evidence type="ECO:0000256" key="1">
    <source>
        <dbReference type="ARBA" id="ARBA00004123"/>
    </source>
</evidence>
<dbReference type="VEuPathDB" id="FungiDB:C8Q69DRAFT_444945"/>
<evidence type="ECO:0000313" key="6">
    <source>
        <dbReference type="Proteomes" id="UP000283841"/>
    </source>
</evidence>
<feature type="compositionally biased region" description="Low complexity" evidence="4">
    <location>
        <begin position="134"/>
        <end position="149"/>
    </location>
</feature>
<evidence type="ECO:0000256" key="3">
    <source>
        <dbReference type="ARBA" id="ARBA00023242"/>
    </source>
</evidence>
<proteinExistence type="inferred from homology"/>
<dbReference type="Gene3D" id="1.20.890.10">
    <property type="entry name" value="cAMP-dependent protein kinase regulatory subunit, dimerization-anchoring domain"/>
    <property type="match status" value="1"/>
</dbReference>
<reference evidence="5 6" key="1">
    <citation type="journal article" date="2018" name="Front. Microbiol.">
        <title>Genomic and genetic insights into a cosmopolitan fungus, Paecilomyces variotii (Eurotiales).</title>
        <authorList>
            <person name="Urquhart A.S."/>
            <person name="Mondo S.J."/>
            <person name="Makela M.R."/>
            <person name="Hane J.K."/>
            <person name="Wiebenga A."/>
            <person name="He G."/>
            <person name="Mihaltcheva S."/>
            <person name="Pangilinan J."/>
            <person name="Lipzen A."/>
            <person name="Barry K."/>
            <person name="de Vries R.P."/>
            <person name="Grigoriev I.V."/>
            <person name="Idnurm A."/>
        </authorList>
    </citation>
    <scope>NUCLEOTIDE SEQUENCE [LARGE SCALE GENOMIC DNA]</scope>
    <source>
        <strain evidence="5 6">CBS 101075</strain>
    </source>
</reference>
<comment type="caution">
    <text evidence="5">The sequence shown here is derived from an EMBL/GenBank/DDBJ whole genome shotgun (WGS) entry which is preliminary data.</text>
</comment>
<name>A0A443HT63_BYSSP</name>
<dbReference type="InterPro" id="IPR007858">
    <property type="entry name" value="Dpy-30_motif"/>
</dbReference>
<evidence type="ECO:0000256" key="4">
    <source>
        <dbReference type="SAM" id="MobiDB-lite"/>
    </source>
</evidence>
<keyword evidence="3" id="KW-0539">Nucleus</keyword>
<dbReference type="Pfam" id="PF05186">
    <property type="entry name" value="Dpy-30"/>
    <property type="match status" value="1"/>
</dbReference>
<evidence type="ECO:0000256" key="2">
    <source>
        <dbReference type="ARBA" id="ARBA00010849"/>
    </source>
</evidence>
<dbReference type="GeneID" id="39598309"/>
<dbReference type="InterPro" id="IPR049629">
    <property type="entry name" value="DPY30_SDC1_DD"/>
</dbReference>
<organism evidence="5 6">
    <name type="scientific">Byssochlamys spectabilis</name>
    <name type="common">Paecilomyces variotii</name>
    <dbReference type="NCBI Taxonomy" id="264951"/>
    <lineage>
        <taxon>Eukaryota</taxon>
        <taxon>Fungi</taxon>
        <taxon>Dikarya</taxon>
        <taxon>Ascomycota</taxon>
        <taxon>Pezizomycotina</taxon>
        <taxon>Eurotiomycetes</taxon>
        <taxon>Eurotiomycetidae</taxon>
        <taxon>Eurotiales</taxon>
        <taxon>Thermoascaceae</taxon>
        <taxon>Paecilomyces</taxon>
    </lineage>
</organism>
<keyword evidence="6" id="KW-1185">Reference proteome</keyword>
<accession>A0A443HT63</accession>
<feature type="compositionally biased region" description="Polar residues" evidence="4">
    <location>
        <begin position="90"/>
        <end position="99"/>
    </location>
</feature>
<feature type="compositionally biased region" description="Polar residues" evidence="4">
    <location>
        <begin position="1"/>
        <end position="16"/>
    </location>
</feature>
<feature type="compositionally biased region" description="Low complexity" evidence="4">
    <location>
        <begin position="54"/>
        <end position="77"/>
    </location>
</feature>